<keyword evidence="2" id="KW-0472">Membrane</keyword>
<proteinExistence type="predicted"/>
<dbReference type="InterPro" id="IPR006621">
    <property type="entry name" value="Nose-resist-to-fluoxetine_N"/>
</dbReference>
<reference evidence="5" key="1">
    <citation type="journal article" date="2023" name="G3 (Bethesda)">
        <title>A reference genome for the long-term kleptoplast-retaining sea slug Elysia crispata morphotype clarki.</title>
        <authorList>
            <person name="Eastman K.E."/>
            <person name="Pendleton A.L."/>
            <person name="Shaikh M.A."/>
            <person name="Suttiyut T."/>
            <person name="Ogas R."/>
            <person name="Tomko P."/>
            <person name="Gavelis G."/>
            <person name="Widhalm J.R."/>
            <person name="Wisecaver J.H."/>
        </authorList>
    </citation>
    <scope>NUCLEOTIDE SEQUENCE</scope>
    <source>
        <strain evidence="5">ECLA1</strain>
    </source>
</reference>
<keyword evidence="2" id="KW-1133">Transmembrane helix</keyword>
<dbReference type="InterPro" id="IPR002656">
    <property type="entry name" value="Acyl_transf_3_dom"/>
</dbReference>
<evidence type="ECO:0000256" key="3">
    <source>
        <dbReference type="SAM" id="SignalP"/>
    </source>
</evidence>
<organism evidence="5 6">
    <name type="scientific">Elysia crispata</name>
    <name type="common">lettuce slug</name>
    <dbReference type="NCBI Taxonomy" id="231223"/>
    <lineage>
        <taxon>Eukaryota</taxon>
        <taxon>Metazoa</taxon>
        <taxon>Spiralia</taxon>
        <taxon>Lophotrochozoa</taxon>
        <taxon>Mollusca</taxon>
        <taxon>Gastropoda</taxon>
        <taxon>Heterobranchia</taxon>
        <taxon>Euthyneura</taxon>
        <taxon>Panpulmonata</taxon>
        <taxon>Sacoglossa</taxon>
        <taxon>Placobranchoidea</taxon>
        <taxon>Plakobranchidae</taxon>
        <taxon>Elysia</taxon>
    </lineage>
</organism>
<dbReference type="Pfam" id="PF20146">
    <property type="entry name" value="NRF"/>
    <property type="match status" value="1"/>
</dbReference>
<feature type="transmembrane region" description="Helical" evidence="2">
    <location>
        <begin position="504"/>
        <end position="526"/>
    </location>
</feature>
<evidence type="ECO:0000313" key="6">
    <source>
        <dbReference type="Proteomes" id="UP001283361"/>
    </source>
</evidence>
<protein>
    <recommendedName>
        <fullName evidence="4">Nose resistant-to-fluoxetine protein N-terminal domain-containing protein</fullName>
    </recommendedName>
</protein>
<dbReference type="AlphaFoldDB" id="A0AAE0XTA4"/>
<sequence length="760" mass="85787">METFKWQLALLLLSSGLILTKSQLVYEDHVTVVNRVITHASTHEEAGRILAQSLLNTDKRSFLAVLENLPKGSPLKFEPKLSTQSQNSLKINAQCQADITAFTQHLSLSKLTEWALRMADATGKPSAGILSGRFLFLGDFDECMGINANYTSLTPTIHERKFRGQFCTAKYNVFFPGIPTEGYYYWGLCLPDSCSDSEALQLGNFALGLYNISVIKFESAGCHLRSVPWTARAIGVTTMLAVIVFLVLLGTAVDILFFQWPKWQNSELQEDLGVGFEGFPSYQPFASSRRRQDIAGPRNEDTDPLILNGSRTPEMVLSTNNQPSRLVRTFAAFSAWTNMEKLLNTKQPAGALSCVNGIRVMSINWVVLGHTLLILTYMGDNIGAYSQKALKRWSFQAIINATYSVDTFFVLSGLLVTYLTLCELRKNAGKLNWVMFYVHRYLRLTPIYMICLGIWVSLMPYLVDGPLFPQRAGYEKDHCKNTWWGNLLYIQNLVKFKPTYCFGWAWYLAVDMQFYVISPLIIIPLYRRPRLGYVIIFLFVLMTIITPFVLSETRYYSAAGAKIKNHPKPRGDENYDLYISPYCRMGPYLAGMLCGYALYRINGQRVRIHWALVVAGWGASAATALAVLYGLKDYFGGKEINLHVAATYNALSRTAWGVSIAWVIFSCVTGHGGVVNKFLSWSLWIPLSRLTYAVYLIHIIVLVLWGAMARSPFYIDDMTIILLYLATLMGTYALAFVFSLLFESPVMALEKVFFKKEKRS</sequence>
<dbReference type="PANTHER" id="PTHR11161">
    <property type="entry name" value="O-ACYLTRANSFERASE"/>
    <property type="match status" value="1"/>
</dbReference>
<feature type="transmembrane region" description="Helical" evidence="2">
    <location>
        <begin position="360"/>
        <end position="378"/>
    </location>
</feature>
<keyword evidence="6" id="KW-1185">Reference proteome</keyword>
<evidence type="ECO:0000259" key="4">
    <source>
        <dbReference type="SMART" id="SM00703"/>
    </source>
</evidence>
<dbReference type="Pfam" id="PF01757">
    <property type="entry name" value="Acyl_transf_3"/>
    <property type="match status" value="1"/>
</dbReference>
<dbReference type="InterPro" id="IPR052728">
    <property type="entry name" value="O2_lipid_transport_reg"/>
</dbReference>
<feature type="transmembrane region" description="Helical" evidence="2">
    <location>
        <begin position="531"/>
        <end position="550"/>
    </location>
</feature>
<feature type="transmembrane region" description="Helical" evidence="2">
    <location>
        <begin position="579"/>
        <end position="599"/>
    </location>
</feature>
<feature type="transmembrane region" description="Helical" evidence="2">
    <location>
        <begin position="690"/>
        <end position="708"/>
    </location>
</feature>
<feature type="chain" id="PRO_5042074016" description="Nose resistant-to-fluoxetine protein N-terminal domain-containing protein" evidence="3">
    <location>
        <begin position="23"/>
        <end position="760"/>
    </location>
</feature>
<feature type="signal peptide" evidence="3">
    <location>
        <begin position="1"/>
        <end position="22"/>
    </location>
</feature>
<feature type="compositionally biased region" description="Basic and acidic residues" evidence="1">
    <location>
        <begin position="290"/>
        <end position="301"/>
    </location>
</feature>
<evidence type="ECO:0000256" key="1">
    <source>
        <dbReference type="SAM" id="MobiDB-lite"/>
    </source>
</evidence>
<dbReference type="PANTHER" id="PTHR11161:SF0">
    <property type="entry name" value="O-ACYLTRANSFERASE LIKE PROTEIN"/>
    <property type="match status" value="1"/>
</dbReference>
<feature type="transmembrane region" description="Helical" evidence="2">
    <location>
        <begin position="720"/>
        <end position="742"/>
    </location>
</feature>
<dbReference type="GO" id="GO:0016747">
    <property type="term" value="F:acyltransferase activity, transferring groups other than amino-acyl groups"/>
    <property type="evidence" value="ECO:0007669"/>
    <property type="project" value="InterPro"/>
</dbReference>
<accession>A0AAE0XTA4</accession>
<comment type="caution">
    <text evidence="5">The sequence shown here is derived from an EMBL/GenBank/DDBJ whole genome shotgun (WGS) entry which is preliminary data.</text>
</comment>
<evidence type="ECO:0000313" key="5">
    <source>
        <dbReference type="EMBL" id="KAK3706696.1"/>
    </source>
</evidence>
<dbReference type="SMART" id="SM00703">
    <property type="entry name" value="NRF"/>
    <property type="match status" value="1"/>
</dbReference>
<gene>
    <name evidence="5" type="ORF">RRG08_019691</name>
</gene>
<feature type="region of interest" description="Disordered" evidence="1">
    <location>
        <begin position="287"/>
        <end position="310"/>
    </location>
</feature>
<feature type="transmembrane region" description="Helical" evidence="2">
    <location>
        <begin position="398"/>
        <end position="421"/>
    </location>
</feature>
<keyword evidence="3" id="KW-0732">Signal</keyword>
<keyword evidence="2" id="KW-0812">Transmembrane</keyword>
<dbReference type="Proteomes" id="UP001283361">
    <property type="component" value="Unassembled WGS sequence"/>
</dbReference>
<name>A0AAE0XTA4_9GAST</name>
<feature type="transmembrane region" description="Helical" evidence="2">
    <location>
        <begin position="611"/>
        <end position="631"/>
    </location>
</feature>
<feature type="transmembrane region" description="Helical" evidence="2">
    <location>
        <begin position="441"/>
        <end position="463"/>
    </location>
</feature>
<feature type="transmembrane region" description="Helical" evidence="2">
    <location>
        <begin position="656"/>
        <end position="678"/>
    </location>
</feature>
<feature type="domain" description="Nose resistant-to-fluoxetine protein N-terminal" evidence="4">
    <location>
        <begin position="92"/>
        <end position="224"/>
    </location>
</feature>
<evidence type="ECO:0000256" key="2">
    <source>
        <dbReference type="SAM" id="Phobius"/>
    </source>
</evidence>
<feature type="transmembrane region" description="Helical" evidence="2">
    <location>
        <begin position="233"/>
        <end position="258"/>
    </location>
</feature>
<dbReference type="EMBL" id="JAWDGP010007740">
    <property type="protein sequence ID" value="KAK3706696.1"/>
    <property type="molecule type" value="Genomic_DNA"/>
</dbReference>